<sequence length="79" mass="9044">MRQNLILDSAIYLPHVEEYKLMKAGLSNWQKACFMPTKSDAHIIAFRAWLRKHSAGPCPQLLPESSHITNALNGLYCFR</sequence>
<organism evidence="1 2">
    <name type="scientific">Vitis vinifera</name>
    <name type="common">Grape</name>
    <dbReference type="NCBI Taxonomy" id="29760"/>
    <lineage>
        <taxon>Eukaryota</taxon>
        <taxon>Viridiplantae</taxon>
        <taxon>Streptophyta</taxon>
        <taxon>Embryophyta</taxon>
        <taxon>Tracheophyta</taxon>
        <taxon>Spermatophyta</taxon>
        <taxon>Magnoliopsida</taxon>
        <taxon>eudicotyledons</taxon>
        <taxon>Gunneridae</taxon>
        <taxon>Pentapetalae</taxon>
        <taxon>rosids</taxon>
        <taxon>Vitales</taxon>
        <taxon>Vitaceae</taxon>
        <taxon>Viteae</taxon>
        <taxon>Vitis</taxon>
    </lineage>
</organism>
<dbReference type="PaxDb" id="29760-VIT_06s0004g00660.t01"/>
<gene>
    <name evidence="1" type="ordered locus">VIT_06s0004g00660</name>
</gene>
<accession>D7SLI8</accession>
<dbReference type="InParanoid" id="D7SLI8"/>
<dbReference type="Proteomes" id="UP000009183">
    <property type="component" value="Chromosome 6"/>
</dbReference>
<evidence type="ECO:0000313" key="1">
    <source>
        <dbReference type="EMBL" id="CBI16516.3"/>
    </source>
</evidence>
<protein>
    <submittedName>
        <fullName evidence="1">Uncharacterized protein</fullName>
    </submittedName>
</protein>
<reference evidence="2" key="1">
    <citation type="journal article" date="2007" name="Nature">
        <title>The grapevine genome sequence suggests ancestral hexaploidization in major angiosperm phyla.</title>
        <authorList>
            <consortium name="The French-Italian Public Consortium for Grapevine Genome Characterization."/>
            <person name="Jaillon O."/>
            <person name="Aury J.-M."/>
            <person name="Noel B."/>
            <person name="Policriti A."/>
            <person name="Clepet C."/>
            <person name="Casagrande A."/>
            <person name="Choisne N."/>
            <person name="Aubourg S."/>
            <person name="Vitulo N."/>
            <person name="Jubin C."/>
            <person name="Vezzi A."/>
            <person name="Legeai F."/>
            <person name="Hugueney P."/>
            <person name="Dasilva C."/>
            <person name="Horner D."/>
            <person name="Mica E."/>
            <person name="Jublot D."/>
            <person name="Poulain J."/>
            <person name="Bruyere C."/>
            <person name="Billault A."/>
            <person name="Segurens B."/>
            <person name="Gouyvenoux M."/>
            <person name="Ugarte E."/>
            <person name="Cattonaro F."/>
            <person name="Anthouard V."/>
            <person name="Vico V."/>
            <person name="Del Fabbro C."/>
            <person name="Alaux M."/>
            <person name="Di Gaspero G."/>
            <person name="Dumas V."/>
            <person name="Felice N."/>
            <person name="Paillard S."/>
            <person name="Juman I."/>
            <person name="Moroldo M."/>
            <person name="Scalabrin S."/>
            <person name="Canaguier A."/>
            <person name="Le Clainche I."/>
            <person name="Malacrida G."/>
            <person name="Durand E."/>
            <person name="Pesole G."/>
            <person name="Laucou V."/>
            <person name="Chatelet P."/>
            <person name="Merdinoglu D."/>
            <person name="Delledonne M."/>
            <person name="Pezzotti M."/>
            <person name="Lecharny A."/>
            <person name="Scarpelli C."/>
            <person name="Artiguenave F."/>
            <person name="Pe M.E."/>
            <person name="Valle G."/>
            <person name="Morgante M."/>
            <person name="Caboche M."/>
            <person name="Adam-Blondon A.-F."/>
            <person name="Weissenbach J."/>
            <person name="Quetier F."/>
            <person name="Wincker P."/>
        </authorList>
    </citation>
    <scope>NUCLEOTIDE SEQUENCE [LARGE SCALE GENOMIC DNA]</scope>
    <source>
        <strain evidence="2">cv. Pinot noir / PN40024</strain>
    </source>
</reference>
<keyword evidence="2" id="KW-1185">Reference proteome</keyword>
<dbReference type="HOGENOM" id="CLU_2610919_0_0_1"/>
<dbReference type="STRING" id="29760.D7SLI8"/>
<dbReference type="AlphaFoldDB" id="D7SLI8"/>
<dbReference type="EMBL" id="FN594951">
    <property type="protein sequence ID" value="CBI16516.3"/>
    <property type="molecule type" value="Genomic_DNA"/>
</dbReference>
<proteinExistence type="predicted"/>
<name>D7SLI8_VITVI</name>
<evidence type="ECO:0000313" key="2">
    <source>
        <dbReference type="Proteomes" id="UP000009183"/>
    </source>
</evidence>